<gene>
    <name evidence="1" type="ORF">COJ15_32000</name>
</gene>
<evidence type="ECO:0000313" key="1">
    <source>
        <dbReference type="EMBL" id="PFJ29196.1"/>
    </source>
</evidence>
<organism evidence="1 2">
    <name type="scientific">Bacillus thuringiensis</name>
    <dbReference type="NCBI Taxonomy" id="1428"/>
    <lineage>
        <taxon>Bacteria</taxon>
        <taxon>Bacillati</taxon>
        <taxon>Bacillota</taxon>
        <taxon>Bacilli</taxon>
        <taxon>Bacillales</taxon>
        <taxon>Bacillaceae</taxon>
        <taxon>Bacillus</taxon>
        <taxon>Bacillus cereus group</taxon>
    </lineage>
</organism>
<evidence type="ECO:0000313" key="2">
    <source>
        <dbReference type="Proteomes" id="UP000224003"/>
    </source>
</evidence>
<dbReference type="Proteomes" id="UP000224003">
    <property type="component" value="Unassembled WGS sequence"/>
</dbReference>
<dbReference type="AlphaFoldDB" id="A0A9X6WH08"/>
<proteinExistence type="predicted"/>
<dbReference type="RefSeq" id="WP_098517623.1">
    <property type="nucleotide sequence ID" value="NZ_NUVX01000079.1"/>
</dbReference>
<accession>A0A9X6WH08</accession>
<comment type="caution">
    <text evidence="1">The sequence shown here is derived from an EMBL/GenBank/DDBJ whole genome shotgun (WGS) entry which is preliminary data.</text>
</comment>
<name>A0A9X6WH08_BACTU</name>
<sequence length="187" mass="21343">MSRVNTAKNYIKLDFRQQFNNQGFTKTGLEAEGALSFGGSSLPAEYCPKGLFEMGGVPYELFVDEPNGDNIELEGQTIFFGKNMYKKIHILGASNNGDFYESIQLVNDDQFIASYRVHLTDFVSREPKFGNRLAVKFPYINNKIGELKQFIPKIWCDSITFDQPLEFNCIKFGDNPSMHIFSITLEY</sequence>
<reference evidence="1 2" key="1">
    <citation type="submission" date="2017-09" db="EMBL/GenBank/DDBJ databases">
        <title>Large-scale bioinformatics analysis of Bacillus genomes uncovers conserved roles of natural products in bacterial physiology.</title>
        <authorList>
            <consortium name="Agbiome Team Llc"/>
            <person name="Bleich R.M."/>
            <person name="Grubbs K.J."/>
            <person name="Santa Maria K.C."/>
            <person name="Allen S.E."/>
            <person name="Farag S."/>
            <person name="Shank E.A."/>
            <person name="Bowers A."/>
        </authorList>
    </citation>
    <scope>NUCLEOTIDE SEQUENCE [LARGE SCALE GENOMIC DNA]</scope>
    <source>
        <strain evidence="1 2">AFS085496</strain>
    </source>
</reference>
<protein>
    <submittedName>
        <fullName evidence="1">Uncharacterized protein</fullName>
    </submittedName>
</protein>
<dbReference type="EMBL" id="NUVX01000079">
    <property type="protein sequence ID" value="PFJ29196.1"/>
    <property type="molecule type" value="Genomic_DNA"/>
</dbReference>